<comment type="caution">
    <text evidence="6">The sequence shown here is derived from an EMBL/GenBank/DDBJ whole genome shotgun (WGS) entry which is preliminary data.</text>
</comment>
<keyword evidence="2" id="KW-1015">Disulfide bond</keyword>
<sequence>MLSRHIFLLVVFLALWFVQTDAAVHKTVKEIRVVGDGSKCGNRGNGAICAKGLCCSTIGYCGKTSNHCEVGKCQSKFGFCLASAPAAVKVKTLYKVHTIKATVKTYVKPVTTTTTTKSYATTTSTTKTYQKPATTSSTTKVYSKPVTNSTTTKTYQKPMTTSTTVKSYQKPVKSSTTTSTYKKPVTSTTTTTTTTAIPESTSTVNEGSTTSTVDVTSSAEESTTSINEESTTSTATGTDESTTSTTEESTTSAEESTSSAEESTTATEASTTTDAEETTTTTTIEGDETSTSPPEETSTSIPPDETFPICETELGTCISTNTPTLCGTINVSCQSTYSNLCTCNAGWKAPNNQGFLIRKLGDVEGEFVKPYVVVPLGVDCTEECEMDGCLEVREQPERLCDTEGGSVCFPMYAKVGVKGGEKRMDEVVAGDFVEVLTKDGEKVLDEIIYVFRAARRGVVYSVLEYVTDDGKIGEFHLTPTHTLANSATRTSSRNFVQAKEVLRHTYIHHITHGPVLVTKTSQRLIQAGGYAAIPRTPGALMIVDGVIASPWGVQHYMMDTLFGTAFRIVYAMLKPMNLHIAFMENEWLAKASNFVSPKIPFYYEWYRNAVESSVGKVEL</sequence>
<accession>A0AAD5X737</accession>
<evidence type="ECO:0000256" key="3">
    <source>
        <dbReference type="SAM" id="MobiDB-lite"/>
    </source>
</evidence>
<dbReference type="CDD" id="cd00081">
    <property type="entry name" value="Hint"/>
    <property type="match status" value="1"/>
</dbReference>
<dbReference type="Pfam" id="PF00187">
    <property type="entry name" value="Chitin_bind_1"/>
    <property type="match status" value="1"/>
</dbReference>
<evidence type="ECO:0000256" key="2">
    <source>
        <dbReference type="PROSITE-ProRule" id="PRU00261"/>
    </source>
</evidence>
<dbReference type="SUPFAM" id="SSF57016">
    <property type="entry name" value="Plant lectins/antimicrobial peptides"/>
    <property type="match status" value="1"/>
</dbReference>
<keyword evidence="7" id="KW-1185">Reference proteome</keyword>
<comment type="caution">
    <text evidence="2">Lacks conserved residue(s) required for the propagation of feature annotation.</text>
</comment>
<dbReference type="SUPFAM" id="SSF51294">
    <property type="entry name" value="Hedgehog/intein (Hint) domain"/>
    <property type="match status" value="1"/>
</dbReference>
<dbReference type="InterPro" id="IPR036861">
    <property type="entry name" value="Endochitinase-like_sf"/>
</dbReference>
<reference evidence="6" key="1">
    <citation type="submission" date="2020-05" db="EMBL/GenBank/DDBJ databases">
        <title>Phylogenomic resolution of chytrid fungi.</title>
        <authorList>
            <person name="Stajich J.E."/>
            <person name="Amses K."/>
            <person name="Simmons R."/>
            <person name="Seto K."/>
            <person name="Myers J."/>
            <person name="Bonds A."/>
            <person name="Quandt C.A."/>
            <person name="Barry K."/>
            <person name="Liu P."/>
            <person name="Grigoriev I."/>
            <person name="Longcore J.E."/>
            <person name="James T.Y."/>
        </authorList>
    </citation>
    <scope>NUCLEOTIDE SEQUENCE</scope>
    <source>
        <strain evidence="6">JEL0318</strain>
    </source>
</reference>
<dbReference type="Proteomes" id="UP001212841">
    <property type="component" value="Unassembled WGS sequence"/>
</dbReference>
<dbReference type="InterPro" id="IPR001002">
    <property type="entry name" value="Chitin-bd_1"/>
</dbReference>
<evidence type="ECO:0000256" key="1">
    <source>
        <dbReference type="ARBA" id="ARBA00022669"/>
    </source>
</evidence>
<organism evidence="6 7">
    <name type="scientific">Rhizophlyctis rosea</name>
    <dbReference type="NCBI Taxonomy" id="64517"/>
    <lineage>
        <taxon>Eukaryota</taxon>
        <taxon>Fungi</taxon>
        <taxon>Fungi incertae sedis</taxon>
        <taxon>Chytridiomycota</taxon>
        <taxon>Chytridiomycota incertae sedis</taxon>
        <taxon>Chytridiomycetes</taxon>
        <taxon>Rhizophlyctidales</taxon>
        <taxon>Rhizophlyctidaceae</taxon>
        <taxon>Rhizophlyctis</taxon>
    </lineage>
</organism>
<evidence type="ECO:0000259" key="5">
    <source>
        <dbReference type="PROSITE" id="PS50941"/>
    </source>
</evidence>
<feature type="domain" description="Chitin-binding type-1" evidence="5">
    <location>
        <begin position="37"/>
        <end position="82"/>
    </location>
</feature>
<feature type="region of interest" description="Disordered" evidence="3">
    <location>
        <begin position="160"/>
        <end position="306"/>
    </location>
</feature>
<evidence type="ECO:0000313" key="7">
    <source>
        <dbReference type="Proteomes" id="UP001212841"/>
    </source>
</evidence>
<name>A0AAD5X737_9FUNG</name>
<dbReference type="InterPro" id="IPR036844">
    <property type="entry name" value="Hint_dom_sf"/>
</dbReference>
<evidence type="ECO:0000256" key="4">
    <source>
        <dbReference type="SAM" id="SignalP"/>
    </source>
</evidence>
<dbReference type="SMART" id="SM00270">
    <property type="entry name" value="ChtBD1"/>
    <property type="match status" value="1"/>
</dbReference>
<dbReference type="Gene3D" id="3.30.60.10">
    <property type="entry name" value="Endochitinase-like"/>
    <property type="match status" value="1"/>
</dbReference>
<protein>
    <recommendedName>
        <fullName evidence="5">Chitin-binding type-1 domain-containing protein</fullName>
    </recommendedName>
</protein>
<dbReference type="PROSITE" id="PS50941">
    <property type="entry name" value="CHIT_BIND_I_2"/>
    <property type="match status" value="1"/>
</dbReference>
<keyword evidence="1 2" id="KW-0147">Chitin-binding</keyword>
<proteinExistence type="predicted"/>
<evidence type="ECO:0000313" key="6">
    <source>
        <dbReference type="EMBL" id="KAJ3053282.1"/>
    </source>
</evidence>
<feature type="disulfide bond" evidence="2">
    <location>
        <begin position="40"/>
        <end position="55"/>
    </location>
</feature>
<gene>
    <name evidence="6" type="ORF">HK097_004645</name>
</gene>
<feature type="disulfide bond" evidence="2">
    <location>
        <begin position="49"/>
        <end position="61"/>
    </location>
</feature>
<dbReference type="AlphaFoldDB" id="A0AAD5X737"/>
<feature type="disulfide bond" evidence="2">
    <location>
        <begin position="54"/>
        <end position="68"/>
    </location>
</feature>
<dbReference type="EMBL" id="JADGJD010000221">
    <property type="protein sequence ID" value="KAJ3053282.1"/>
    <property type="molecule type" value="Genomic_DNA"/>
</dbReference>
<dbReference type="CDD" id="cd11618">
    <property type="entry name" value="ChtBD1_1"/>
    <property type="match status" value="1"/>
</dbReference>
<keyword evidence="4" id="KW-0732">Signal</keyword>
<feature type="signal peptide" evidence="4">
    <location>
        <begin position="1"/>
        <end position="22"/>
    </location>
</feature>
<feature type="chain" id="PRO_5042140163" description="Chitin-binding type-1 domain-containing protein" evidence="4">
    <location>
        <begin position="23"/>
        <end position="619"/>
    </location>
</feature>
<feature type="compositionally biased region" description="Low complexity" evidence="3">
    <location>
        <begin position="171"/>
        <end position="306"/>
    </location>
</feature>
<dbReference type="GO" id="GO:0008061">
    <property type="term" value="F:chitin binding"/>
    <property type="evidence" value="ECO:0007669"/>
    <property type="project" value="UniProtKB-UniRule"/>
</dbReference>